<dbReference type="InterPro" id="IPR010989">
    <property type="entry name" value="SNARE"/>
</dbReference>
<evidence type="ECO:0000313" key="5">
    <source>
        <dbReference type="EMBL" id="CAG6633007.1"/>
    </source>
</evidence>
<dbReference type="InterPro" id="IPR006011">
    <property type="entry name" value="Syntaxin_N"/>
</dbReference>
<dbReference type="EMBL" id="HBUF01081347">
    <property type="protein sequence ID" value="CAG6633005.1"/>
    <property type="molecule type" value="Transcribed_RNA"/>
</dbReference>
<dbReference type="GO" id="GO:0048278">
    <property type="term" value="P:vesicle docking"/>
    <property type="evidence" value="ECO:0007669"/>
    <property type="project" value="TreeGrafter"/>
</dbReference>
<dbReference type="GO" id="GO:0006906">
    <property type="term" value="P:vesicle fusion"/>
    <property type="evidence" value="ECO:0007669"/>
    <property type="project" value="TreeGrafter"/>
</dbReference>
<dbReference type="EMBL" id="HBUF01336185">
    <property type="protein sequence ID" value="CAG6698085.1"/>
    <property type="molecule type" value="Transcribed_RNA"/>
</dbReference>
<dbReference type="GO" id="GO:0006886">
    <property type="term" value="P:intracellular protein transport"/>
    <property type="evidence" value="ECO:0007669"/>
    <property type="project" value="TreeGrafter"/>
</dbReference>
<dbReference type="GO" id="GO:0005484">
    <property type="term" value="F:SNAP receptor activity"/>
    <property type="evidence" value="ECO:0007669"/>
    <property type="project" value="TreeGrafter"/>
</dbReference>
<dbReference type="PROSITE" id="PS50192">
    <property type="entry name" value="T_SNARE"/>
    <property type="match status" value="1"/>
</dbReference>
<dbReference type="EMBL" id="HBUF01081351">
    <property type="protein sequence ID" value="CAG6633009.1"/>
    <property type="molecule type" value="Transcribed_RNA"/>
</dbReference>
<dbReference type="EMBL" id="HBUF01081348">
    <property type="protein sequence ID" value="CAG6633006.1"/>
    <property type="molecule type" value="Transcribed_RNA"/>
</dbReference>
<accession>A0A8D8QK49</accession>
<dbReference type="EMBL" id="HBUF01336184">
    <property type="protein sequence ID" value="CAG6698084.1"/>
    <property type="molecule type" value="Transcribed_RNA"/>
</dbReference>
<name>A0A8D8QK49_9HEMI</name>
<comment type="similarity">
    <text evidence="1">Belongs to the syntaxin family.</text>
</comment>
<dbReference type="GO" id="GO:0012505">
    <property type="term" value="C:endomembrane system"/>
    <property type="evidence" value="ECO:0007669"/>
    <property type="project" value="TreeGrafter"/>
</dbReference>
<keyword evidence="3" id="KW-1133">Transmembrane helix</keyword>
<dbReference type="Gene3D" id="1.20.58.70">
    <property type="match status" value="1"/>
</dbReference>
<proteinExistence type="inferred from homology"/>
<dbReference type="InterPro" id="IPR000727">
    <property type="entry name" value="T_SNARE_dom"/>
</dbReference>
<keyword evidence="2" id="KW-0813">Transport</keyword>
<dbReference type="EMBL" id="HBUF01081350">
    <property type="protein sequence ID" value="CAG6633008.1"/>
    <property type="molecule type" value="Transcribed_RNA"/>
</dbReference>
<dbReference type="EMBL" id="HBUF01537008">
    <property type="protein sequence ID" value="CAG6753614.1"/>
    <property type="molecule type" value="Transcribed_RNA"/>
</dbReference>
<protein>
    <submittedName>
        <fullName evidence="5">Syntaxin-12</fullName>
    </submittedName>
</protein>
<evidence type="ECO:0000259" key="4">
    <source>
        <dbReference type="PROSITE" id="PS50192"/>
    </source>
</evidence>
<dbReference type="InterPro" id="IPR045242">
    <property type="entry name" value="Syntaxin"/>
</dbReference>
<dbReference type="EMBL" id="HBUF01081349">
    <property type="protein sequence ID" value="CAG6633007.1"/>
    <property type="molecule type" value="Transcribed_RNA"/>
</dbReference>
<evidence type="ECO:0000256" key="2">
    <source>
        <dbReference type="ARBA" id="ARBA00022775"/>
    </source>
</evidence>
<organism evidence="5">
    <name type="scientific">Cacopsylla melanoneura</name>
    <dbReference type="NCBI Taxonomy" id="428564"/>
    <lineage>
        <taxon>Eukaryota</taxon>
        <taxon>Metazoa</taxon>
        <taxon>Ecdysozoa</taxon>
        <taxon>Arthropoda</taxon>
        <taxon>Hexapoda</taxon>
        <taxon>Insecta</taxon>
        <taxon>Pterygota</taxon>
        <taxon>Neoptera</taxon>
        <taxon>Paraneoptera</taxon>
        <taxon>Hemiptera</taxon>
        <taxon>Sternorrhyncha</taxon>
        <taxon>Psylloidea</taxon>
        <taxon>Psyllidae</taxon>
        <taxon>Psyllinae</taxon>
        <taxon>Cacopsylla</taxon>
    </lineage>
</organism>
<dbReference type="EMBL" id="HBUF01081346">
    <property type="protein sequence ID" value="CAG6633004.1"/>
    <property type="molecule type" value="Transcribed_RNA"/>
</dbReference>
<evidence type="ECO:0000256" key="1">
    <source>
        <dbReference type="ARBA" id="ARBA00009063"/>
    </source>
</evidence>
<feature type="transmembrane region" description="Helical" evidence="3">
    <location>
        <begin position="237"/>
        <end position="255"/>
    </location>
</feature>
<dbReference type="Gene3D" id="1.20.5.110">
    <property type="match status" value="1"/>
</dbReference>
<dbReference type="SUPFAM" id="SSF47661">
    <property type="entry name" value="t-snare proteins"/>
    <property type="match status" value="1"/>
</dbReference>
<feature type="domain" description="T-SNARE coiled-coil homology" evidence="4">
    <location>
        <begin position="163"/>
        <end position="225"/>
    </location>
</feature>
<dbReference type="GO" id="GO:0006836">
    <property type="term" value="P:neurotransmitter transport"/>
    <property type="evidence" value="ECO:0007669"/>
    <property type="project" value="UniProtKB-KW"/>
</dbReference>
<keyword evidence="2" id="KW-0532">Neurotransmitter transport</keyword>
<dbReference type="EMBL" id="HBUF01537007">
    <property type="protein sequence ID" value="CAG6753613.1"/>
    <property type="molecule type" value="Transcribed_RNA"/>
</dbReference>
<dbReference type="GO" id="GO:0031201">
    <property type="term" value="C:SNARE complex"/>
    <property type="evidence" value="ECO:0007669"/>
    <property type="project" value="TreeGrafter"/>
</dbReference>
<dbReference type="PANTHER" id="PTHR19957">
    <property type="entry name" value="SYNTAXIN"/>
    <property type="match status" value="1"/>
</dbReference>
<dbReference type="PANTHER" id="PTHR19957:SF38">
    <property type="entry name" value="LD27581P"/>
    <property type="match status" value="1"/>
</dbReference>
<keyword evidence="3" id="KW-0472">Membrane</keyword>
<evidence type="ECO:0000256" key="3">
    <source>
        <dbReference type="SAM" id="Phobius"/>
    </source>
</evidence>
<dbReference type="Pfam" id="PF05739">
    <property type="entry name" value="SNARE"/>
    <property type="match status" value="1"/>
</dbReference>
<sequence>MDTNLNTGKKSYGAIDEDPVAIKNKLMDDISRNINTLIESLGVIKRYIPKMGTKNDSTIQRNNVQNVESSSTKMVSETHKKVQELLRVIKKLDKLSQLQAGKLSEKFREVVTEYNSLQKEFSMKMKYASIDIKQFEDSNSTTGDNEESTVSQMIVQHNLELERDVAIDRQIKMQQIEDDVMDVNQIMKELNAMVNQQGESIVSISDAIDRTGDNVQTGADELFVAYQRQRKKRLRKLICSGVILVILVIIVVCMIQS</sequence>
<dbReference type="Pfam" id="PF14523">
    <property type="entry name" value="Syntaxin_2"/>
    <property type="match status" value="1"/>
</dbReference>
<dbReference type="GO" id="GO:0000149">
    <property type="term" value="F:SNARE binding"/>
    <property type="evidence" value="ECO:0007669"/>
    <property type="project" value="TreeGrafter"/>
</dbReference>
<dbReference type="AlphaFoldDB" id="A0A8D8QK49"/>
<reference evidence="5" key="1">
    <citation type="submission" date="2021-05" db="EMBL/GenBank/DDBJ databases">
        <authorList>
            <person name="Alioto T."/>
            <person name="Alioto T."/>
            <person name="Gomez Garrido J."/>
        </authorList>
    </citation>
    <scope>NUCLEOTIDE SEQUENCE</scope>
</reference>
<dbReference type="EMBL" id="HBUF01336183">
    <property type="protein sequence ID" value="CAG6698083.1"/>
    <property type="molecule type" value="Transcribed_RNA"/>
</dbReference>
<keyword evidence="3" id="KW-0812">Transmembrane</keyword>